<dbReference type="PANTHER" id="PTHR38033:SF1">
    <property type="entry name" value="DOTU FAMILY TYPE IV_VI SECRETION SYSTEM PROTEIN"/>
    <property type="match status" value="1"/>
</dbReference>
<keyword evidence="2" id="KW-1133">Transmembrane helix</keyword>
<dbReference type="PANTHER" id="PTHR38033">
    <property type="entry name" value="MEMBRANE PROTEIN-RELATED"/>
    <property type="match status" value="1"/>
</dbReference>
<reference evidence="4" key="1">
    <citation type="submission" date="2018-06" db="EMBL/GenBank/DDBJ databases">
        <authorList>
            <person name="Zhirakovskaya E."/>
        </authorList>
    </citation>
    <scope>NUCLEOTIDE SEQUENCE</scope>
</reference>
<feature type="region of interest" description="Disordered" evidence="1">
    <location>
        <begin position="1"/>
        <end position="20"/>
    </location>
</feature>
<name>A0A3B0W458_9ZZZZ</name>
<feature type="transmembrane region" description="Helical" evidence="2">
    <location>
        <begin position="250"/>
        <end position="268"/>
    </location>
</feature>
<organism evidence="4">
    <name type="scientific">hydrothermal vent metagenome</name>
    <dbReference type="NCBI Taxonomy" id="652676"/>
    <lineage>
        <taxon>unclassified sequences</taxon>
        <taxon>metagenomes</taxon>
        <taxon>ecological metagenomes</taxon>
    </lineage>
</organism>
<dbReference type="InterPro" id="IPR017732">
    <property type="entry name" value="T4/T6SS_DotU"/>
</dbReference>
<proteinExistence type="predicted"/>
<dbReference type="EMBL" id="UOFB01000431">
    <property type="protein sequence ID" value="VAW50061.1"/>
    <property type="molecule type" value="Genomic_DNA"/>
</dbReference>
<gene>
    <name evidence="4" type="ORF">MNBD_GAMMA04-1200</name>
</gene>
<evidence type="ECO:0000256" key="2">
    <source>
        <dbReference type="SAM" id="Phobius"/>
    </source>
</evidence>
<dbReference type="NCBIfam" id="NF038228">
    <property type="entry name" value="IcmH_DotU_IVB"/>
    <property type="match status" value="1"/>
</dbReference>
<dbReference type="Pfam" id="PF09850">
    <property type="entry name" value="DotU"/>
    <property type="match status" value="1"/>
</dbReference>
<dbReference type="Gene3D" id="1.25.40.590">
    <property type="entry name" value="Type IV / VI secretion system, DotU"/>
    <property type="match status" value="1"/>
</dbReference>
<dbReference type="NCBIfam" id="TIGR03349">
    <property type="entry name" value="IV_VI_DotU"/>
    <property type="match status" value="1"/>
</dbReference>
<evidence type="ECO:0000259" key="3">
    <source>
        <dbReference type="Pfam" id="PF09850"/>
    </source>
</evidence>
<dbReference type="InterPro" id="IPR038522">
    <property type="entry name" value="T4/T6SS_DotU_sf"/>
</dbReference>
<evidence type="ECO:0000256" key="1">
    <source>
        <dbReference type="SAM" id="MobiDB-lite"/>
    </source>
</evidence>
<protein>
    <submittedName>
        <fullName evidence="4">Outer membrane protein ImpK/VasF, OmpA/MotB domain</fullName>
    </submittedName>
</protein>
<sequence length="287" mass="32840">MNNLPYNPEQEIDSKSASSLQKPDVKDLVFHDERAAVSDKEMITFEGVEQIDHDIDFGFRLRGHNLNPLLDAATPLLGLVMRARRLTDHEHVPQLYVRVRDEITVVLEEIKQEGYDGPTQLAYSYCLCAFVDEAIMATPWGAYSVWAERSMLSIYHDETWGGEKFFTILSRMLLEPEKYQDMLELGYYCLSLGFRGKYGMEFDGAAQLQAIMRKLHSALRNLRGDPVEALQDGLKQVRPTRYEFKKDTPLWAYWGISGGIILIAYVTYLSKLSEKSTQVLKQLASLI</sequence>
<keyword evidence="2" id="KW-0812">Transmembrane</keyword>
<feature type="domain" description="Type IV / VI secretion system DotU" evidence="3">
    <location>
        <begin position="68"/>
        <end position="268"/>
    </location>
</feature>
<dbReference type="AlphaFoldDB" id="A0A3B0W458"/>
<keyword evidence="2" id="KW-0472">Membrane</keyword>
<evidence type="ECO:0000313" key="4">
    <source>
        <dbReference type="EMBL" id="VAW50061.1"/>
    </source>
</evidence>
<accession>A0A3B0W458</accession>